<gene>
    <name evidence="13" type="ORF">EJA12_11435</name>
</gene>
<accession>A0ABX9ZAW6</accession>
<dbReference type="InterPro" id="IPR041619">
    <property type="entry name" value="NAPRTase_C"/>
</dbReference>
<dbReference type="NCBIfam" id="TIGR01513">
    <property type="entry name" value="NAPRTase_put"/>
    <property type="match status" value="1"/>
</dbReference>
<evidence type="ECO:0000256" key="2">
    <source>
        <dbReference type="ARBA" id="ARBA00010897"/>
    </source>
</evidence>
<evidence type="ECO:0000256" key="6">
    <source>
        <dbReference type="ARBA" id="ARBA00022642"/>
    </source>
</evidence>
<dbReference type="SUPFAM" id="SSF51690">
    <property type="entry name" value="Nicotinate/Quinolinate PRTase C-terminal domain-like"/>
    <property type="match status" value="1"/>
</dbReference>
<comment type="caution">
    <text evidence="13">The sequence shown here is derived from an EMBL/GenBank/DDBJ whole genome shotgun (WGS) entry which is preliminary data.</text>
</comment>
<evidence type="ECO:0000256" key="9">
    <source>
        <dbReference type="RuleBase" id="RU365100"/>
    </source>
</evidence>
<dbReference type="PANTHER" id="PTHR11098:SF1">
    <property type="entry name" value="NICOTINATE PHOSPHORIBOSYLTRANSFERASE"/>
    <property type="match status" value="1"/>
</dbReference>
<evidence type="ECO:0000259" key="11">
    <source>
        <dbReference type="Pfam" id="PF17767"/>
    </source>
</evidence>
<dbReference type="EC" id="6.3.4.21" evidence="3 9"/>
<keyword evidence="6 9" id="KW-0662">Pyridine nucleotide biosynthesis</keyword>
<keyword evidence="13" id="KW-0328">Glycosyltransferase</keyword>
<dbReference type="PIRSF" id="PIRSF000484">
    <property type="entry name" value="NAPRT"/>
    <property type="match status" value="1"/>
</dbReference>
<dbReference type="SUPFAM" id="SSF54675">
    <property type="entry name" value="Nicotinate/Quinolinate PRTase N-terminal domain-like"/>
    <property type="match status" value="1"/>
</dbReference>
<evidence type="ECO:0000313" key="14">
    <source>
        <dbReference type="Proteomes" id="UP000272481"/>
    </source>
</evidence>
<dbReference type="Pfam" id="PF17956">
    <property type="entry name" value="NAPRTase_C"/>
    <property type="match status" value="1"/>
</dbReference>
<dbReference type="EMBL" id="RWGW01000018">
    <property type="protein sequence ID" value="RSK29690.1"/>
    <property type="molecule type" value="Genomic_DNA"/>
</dbReference>
<evidence type="ECO:0000256" key="5">
    <source>
        <dbReference type="ARBA" id="ARBA00022598"/>
    </source>
</evidence>
<dbReference type="RefSeq" id="WP_125904189.1">
    <property type="nucleotide sequence ID" value="NZ_JAPDFN010000008.1"/>
</dbReference>
<evidence type="ECO:0000259" key="10">
    <source>
        <dbReference type="Pfam" id="PF04095"/>
    </source>
</evidence>
<evidence type="ECO:0000256" key="7">
    <source>
        <dbReference type="ARBA" id="ARBA00022679"/>
    </source>
</evidence>
<dbReference type="InterPro" id="IPR007229">
    <property type="entry name" value="Nic_PRibTrfase-Fam"/>
</dbReference>
<evidence type="ECO:0000256" key="8">
    <source>
        <dbReference type="ARBA" id="ARBA00048668"/>
    </source>
</evidence>
<evidence type="ECO:0000256" key="1">
    <source>
        <dbReference type="ARBA" id="ARBA00004952"/>
    </source>
</evidence>
<feature type="domain" description="Nicotinate phosphoribosyltransferase C-terminal" evidence="12">
    <location>
        <begin position="363"/>
        <end position="471"/>
    </location>
</feature>
<dbReference type="NCBIfam" id="NF009131">
    <property type="entry name" value="PRK12484.1"/>
    <property type="match status" value="1"/>
</dbReference>
<evidence type="ECO:0000313" key="13">
    <source>
        <dbReference type="EMBL" id="RSK29690.1"/>
    </source>
</evidence>
<dbReference type="Gene3D" id="3.20.20.70">
    <property type="entry name" value="Aldolase class I"/>
    <property type="match status" value="1"/>
</dbReference>
<dbReference type="CDD" id="cd01570">
    <property type="entry name" value="NAPRTase_A"/>
    <property type="match status" value="1"/>
</dbReference>
<comment type="pathway">
    <text evidence="1 9">Cofactor biosynthesis; NAD(+) biosynthesis; nicotinate D-ribonucleotide from nicotinate: step 1/1.</text>
</comment>
<comment type="similarity">
    <text evidence="2 9">Belongs to the NAPRTase family.</text>
</comment>
<dbReference type="InterPro" id="IPR040727">
    <property type="entry name" value="NAPRTase_N"/>
</dbReference>
<dbReference type="Proteomes" id="UP000272481">
    <property type="component" value="Unassembled WGS sequence"/>
</dbReference>
<comment type="function">
    <text evidence="9">Catalyzes the first step in the biosynthesis of NAD from nicotinic acid, the ATP-dependent synthesis of beta-nicotinate D-ribonucleotide from nicotinate and 5-phospho-D-ribose 1-phosphate.</text>
</comment>
<feature type="domain" description="Nicotinate phosphoribosyltransferase N-terminal" evidence="11">
    <location>
        <begin position="12"/>
        <end position="136"/>
    </location>
</feature>
<dbReference type="PANTHER" id="PTHR11098">
    <property type="entry name" value="NICOTINATE PHOSPHORIBOSYLTRANSFERASE"/>
    <property type="match status" value="1"/>
</dbReference>
<dbReference type="Pfam" id="PF17767">
    <property type="entry name" value="NAPRTase_N"/>
    <property type="match status" value="1"/>
</dbReference>
<reference evidence="13 14" key="1">
    <citation type="submission" date="2018-12" db="EMBL/GenBank/DDBJ databases">
        <title>Comparitive functional genomics of dry heat resistant strains isolated from the viking spacecraft.</title>
        <authorList>
            <person name="Seuylemezian A."/>
            <person name="Vaishampayan P."/>
        </authorList>
    </citation>
    <scope>NUCLEOTIDE SEQUENCE [LARGE SCALE GENOMIC DNA]</scope>
    <source>
        <strain evidence="13 14">M6-11</strain>
    </source>
</reference>
<protein>
    <recommendedName>
        <fullName evidence="3 9">Nicotinate phosphoribosyltransferase</fullName>
        <ecNumber evidence="3 9">6.3.4.21</ecNumber>
    </recommendedName>
</protein>
<sequence>MSMKYADDSLMLHTDLYQINMAETYWADGVHERRAVFDLYFRKLPFGNGYAVFAGLERVLEYLKGFRFTESDLAYLRDEVGYRDDFLSYLADLRFTGDVYSMVEGELVFSNEPIIRIEAPLIQAQLVETALLNIVNYQTLIATKASRIKQVVKDDVVMEFGSRRAQEMDAAIWGARAAVIGGVEATSNVRAGKLFDIPVAGTHAHSMVQAYESEYEAFHAYARRHKDCVFLVDTYDTIKIGVPTAIRVAKELGDKINFIGIRLDSGDIAYLSKESRRMLDEAGFPDAKIIVSNDLDEYTIMNLQMQGAKVDQWGIGTKLITAYDQPALGAVYKLVAIENDEGVMEDRIKISSTAEKVTTPGVKKVYRIIDRENGRAEGDYITMWDEKPEEEERIKMFHPVHIFISKFVTNFEAVNLHQHVVREGEIVYELPELTEIVEFAHGQLGLLWDEYKRSLNPEEYPVDLSQKCWDNKMRNIHEVQDRIREFQANGTEG</sequence>
<dbReference type="Gene3D" id="3.20.140.10">
    <property type="entry name" value="nicotinate phosphoribosyltransferase"/>
    <property type="match status" value="1"/>
</dbReference>
<comment type="catalytic activity">
    <reaction evidence="8 9">
        <text>5-phospho-alpha-D-ribose 1-diphosphate + nicotinate + ATP + H2O = nicotinate beta-D-ribonucleotide + ADP + phosphate + diphosphate</text>
        <dbReference type="Rhea" id="RHEA:36163"/>
        <dbReference type="ChEBI" id="CHEBI:15377"/>
        <dbReference type="ChEBI" id="CHEBI:30616"/>
        <dbReference type="ChEBI" id="CHEBI:32544"/>
        <dbReference type="ChEBI" id="CHEBI:33019"/>
        <dbReference type="ChEBI" id="CHEBI:43474"/>
        <dbReference type="ChEBI" id="CHEBI:57502"/>
        <dbReference type="ChEBI" id="CHEBI:58017"/>
        <dbReference type="ChEBI" id="CHEBI:456216"/>
        <dbReference type="EC" id="6.3.4.21"/>
    </reaction>
</comment>
<dbReference type="NCBIfam" id="NF006695">
    <property type="entry name" value="PRK09243.1-2"/>
    <property type="match status" value="1"/>
</dbReference>
<comment type="PTM">
    <text evidence="9">Transiently phosphorylated on a His residue during the reaction cycle. Phosphorylation strongly increases the affinity for substrates and increases the rate of nicotinate D-ribonucleotide production. Dephosphorylation regenerates the low-affinity form of the enzyme, leading to product release.</text>
</comment>
<proteinExistence type="inferred from homology"/>
<dbReference type="InterPro" id="IPR041525">
    <property type="entry name" value="N/Namide_PRibTrfase"/>
</dbReference>
<dbReference type="NCBIfam" id="NF006697">
    <property type="entry name" value="PRK09243.1-4"/>
    <property type="match status" value="1"/>
</dbReference>
<keyword evidence="14" id="KW-1185">Reference proteome</keyword>
<dbReference type="InterPro" id="IPR013785">
    <property type="entry name" value="Aldolase_TIM"/>
</dbReference>
<name>A0ABX9ZAW6_9BACL</name>
<evidence type="ECO:0000256" key="4">
    <source>
        <dbReference type="ARBA" id="ARBA00022553"/>
    </source>
</evidence>
<dbReference type="Pfam" id="PF04095">
    <property type="entry name" value="NAPRTase"/>
    <property type="match status" value="1"/>
</dbReference>
<evidence type="ECO:0000256" key="3">
    <source>
        <dbReference type="ARBA" id="ARBA00013236"/>
    </source>
</evidence>
<dbReference type="InterPro" id="IPR006405">
    <property type="entry name" value="Nic_PRibTrfase_pncB"/>
</dbReference>
<dbReference type="NCBIfam" id="NF006694">
    <property type="entry name" value="PRK09243.1-1"/>
    <property type="match status" value="1"/>
</dbReference>
<evidence type="ECO:0000259" key="12">
    <source>
        <dbReference type="Pfam" id="PF17956"/>
    </source>
</evidence>
<keyword evidence="5 9" id="KW-0436">Ligase</keyword>
<feature type="domain" description="Nicotinate/nicotinamide phosphoribosyltransferase" evidence="10">
    <location>
        <begin position="157"/>
        <end position="337"/>
    </location>
</feature>
<keyword evidence="7 9" id="KW-0808">Transferase</keyword>
<keyword evidence="4" id="KW-0597">Phosphoprotein</keyword>
<organism evidence="13 14">
    <name type="scientific">Bhargavaea beijingensis</name>
    <dbReference type="NCBI Taxonomy" id="426756"/>
    <lineage>
        <taxon>Bacteria</taxon>
        <taxon>Bacillati</taxon>
        <taxon>Bacillota</taxon>
        <taxon>Bacilli</taxon>
        <taxon>Bacillales</taxon>
        <taxon>Caryophanaceae</taxon>
        <taxon>Bhargavaea</taxon>
    </lineage>
</organism>
<dbReference type="InterPro" id="IPR036068">
    <property type="entry name" value="Nicotinate_pribotase-like_C"/>
</dbReference>
<dbReference type="GO" id="GO:0016757">
    <property type="term" value="F:glycosyltransferase activity"/>
    <property type="evidence" value="ECO:0007669"/>
    <property type="project" value="UniProtKB-KW"/>
</dbReference>
<dbReference type="GO" id="GO:0004516">
    <property type="term" value="F:nicotinate phosphoribosyltransferase activity"/>
    <property type="evidence" value="ECO:0007669"/>
    <property type="project" value="UniProtKB-EC"/>
</dbReference>